<evidence type="ECO:0000256" key="4">
    <source>
        <dbReference type="ARBA" id="ARBA00022989"/>
    </source>
</evidence>
<dbReference type="GO" id="GO:0005886">
    <property type="term" value="C:plasma membrane"/>
    <property type="evidence" value="ECO:0007669"/>
    <property type="project" value="UniProtKB-SubCell"/>
</dbReference>
<evidence type="ECO:0000256" key="8">
    <source>
        <dbReference type="SAM" id="Phobius"/>
    </source>
</evidence>
<feature type="transmembrane region" description="Helical" evidence="8">
    <location>
        <begin position="420"/>
        <end position="438"/>
    </location>
</feature>
<dbReference type="NCBIfam" id="NF009310">
    <property type="entry name" value="PRK12668.1"/>
    <property type="match status" value="1"/>
</dbReference>
<evidence type="ECO:0000259" key="9">
    <source>
        <dbReference type="Pfam" id="PF00361"/>
    </source>
</evidence>
<keyword evidence="3 7" id="KW-0812">Transmembrane</keyword>
<comment type="subcellular location">
    <subcellularLocation>
        <location evidence="1">Cell membrane</location>
        <topology evidence="1">Multi-pass membrane protein</topology>
    </subcellularLocation>
    <subcellularLocation>
        <location evidence="7">Membrane</location>
        <topology evidence="7">Multi-pass membrane protein</topology>
    </subcellularLocation>
</comment>
<name>A0A1H2ELN6_9BACT</name>
<keyword evidence="5" id="KW-0560">Oxidoreductase</keyword>
<dbReference type="InterPro" id="IPR052175">
    <property type="entry name" value="ComplexI-like_HydComp"/>
</dbReference>
<evidence type="ECO:0000313" key="10">
    <source>
        <dbReference type="EMBL" id="SDT95929.1"/>
    </source>
</evidence>
<feature type="domain" description="NADH:quinone oxidoreductase/Mrp antiporter transmembrane" evidence="9">
    <location>
        <begin position="111"/>
        <end position="376"/>
    </location>
</feature>
<dbReference type="EMBL" id="FNLL01000003">
    <property type="protein sequence ID" value="SDT95929.1"/>
    <property type="molecule type" value="Genomic_DNA"/>
</dbReference>
<feature type="transmembrane region" description="Helical" evidence="8">
    <location>
        <begin position="67"/>
        <end position="87"/>
    </location>
</feature>
<feature type="transmembrane region" description="Helical" evidence="8">
    <location>
        <begin position="265"/>
        <end position="284"/>
    </location>
</feature>
<feature type="transmembrane region" description="Helical" evidence="8">
    <location>
        <begin position="28"/>
        <end position="46"/>
    </location>
</feature>
<dbReference type="PRINTS" id="PR01437">
    <property type="entry name" value="NUOXDRDTASE4"/>
</dbReference>
<feature type="transmembrane region" description="Helical" evidence="8">
    <location>
        <begin position="533"/>
        <end position="555"/>
    </location>
</feature>
<feature type="transmembrane region" description="Helical" evidence="8">
    <location>
        <begin position="575"/>
        <end position="595"/>
    </location>
</feature>
<evidence type="ECO:0000256" key="2">
    <source>
        <dbReference type="ARBA" id="ARBA00022475"/>
    </source>
</evidence>
<dbReference type="PANTHER" id="PTHR42682">
    <property type="entry name" value="HYDROGENASE-4 COMPONENT F"/>
    <property type="match status" value="1"/>
</dbReference>
<feature type="transmembrane region" description="Helical" evidence="8">
    <location>
        <begin position="241"/>
        <end position="258"/>
    </location>
</feature>
<evidence type="ECO:0000313" key="11">
    <source>
        <dbReference type="Proteomes" id="UP000199608"/>
    </source>
</evidence>
<feature type="transmembrane region" description="Helical" evidence="8">
    <location>
        <begin position="376"/>
        <end position="399"/>
    </location>
</feature>
<dbReference type="InterPro" id="IPR003918">
    <property type="entry name" value="NADH_UbQ_OxRdtase"/>
</dbReference>
<feature type="transmembrane region" description="Helical" evidence="8">
    <location>
        <begin position="185"/>
        <end position="204"/>
    </location>
</feature>
<dbReference type="PANTHER" id="PTHR42682:SF4">
    <property type="entry name" value="NADH-UBIQUINONE_PLASTOQUINONE"/>
    <property type="match status" value="1"/>
</dbReference>
<evidence type="ECO:0000256" key="1">
    <source>
        <dbReference type="ARBA" id="ARBA00004651"/>
    </source>
</evidence>
<keyword evidence="11" id="KW-1185">Reference proteome</keyword>
<evidence type="ECO:0000256" key="5">
    <source>
        <dbReference type="ARBA" id="ARBA00023002"/>
    </source>
</evidence>
<accession>A0A1H2ELN6</accession>
<dbReference type="AlphaFoldDB" id="A0A1H2ELN6"/>
<dbReference type="GO" id="GO:0008137">
    <property type="term" value="F:NADH dehydrogenase (ubiquinone) activity"/>
    <property type="evidence" value="ECO:0007669"/>
    <property type="project" value="InterPro"/>
</dbReference>
<dbReference type="InterPro" id="IPR001750">
    <property type="entry name" value="ND/Mrp_TM"/>
</dbReference>
<proteinExistence type="predicted"/>
<dbReference type="GO" id="GO:0016491">
    <property type="term" value="F:oxidoreductase activity"/>
    <property type="evidence" value="ECO:0007669"/>
    <property type="project" value="UniProtKB-KW"/>
</dbReference>
<gene>
    <name evidence="10" type="ORF">SAMN04487931_103205</name>
</gene>
<feature type="transmembrane region" description="Helical" evidence="8">
    <location>
        <begin position="145"/>
        <end position="165"/>
    </location>
</feature>
<organism evidence="10 11">
    <name type="scientific">Desulfobacula phenolica</name>
    <dbReference type="NCBI Taxonomy" id="90732"/>
    <lineage>
        <taxon>Bacteria</taxon>
        <taxon>Pseudomonadati</taxon>
        <taxon>Thermodesulfobacteriota</taxon>
        <taxon>Desulfobacteria</taxon>
        <taxon>Desulfobacterales</taxon>
        <taxon>Desulfobacteraceae</taxon>
        <taxon>Desulfobacula</taxon>
    </lineage>
</organism>
<sequence length="596" mass="65309">MTNSILPAFIFMIGGFFIPLFRGKAKSVYMLLLPVAGFINLLYLPMGDMHLIAFGEFKLVLLHIDRLNLLFGYIFHIISFITVIYILNFKNNVEYVAGFFYAGAALGAVFSGDLFSFFVFWEMLTIGSVMLIWARKTPSAQAAGFRYLLVHAFGGLVLLAGIVFHVTQTGSLEMLKLTLSSPASYMIFFGIGINCAWPVLHPWLTDAYPEATIGGTVFLSAFTTKTAVYALARLFPGTEALIWIGVGMAAFPIFYAVIENDLRRVLAYSLINQVGFMVVGIGIGTELAINGACAHVFNDVLFKGLLFMSMGAVMYRTGKINATDLGGLYKSMPWTCLFCCVGAASISAFPLFSGFVSKSMVMEAAASGSHIAGQGAYVFVWLVLLFASAGVFHHAGIKIPFFAFFGHDAGHRVKEAPKNMLIAMGIAAVLCVGIGTYPKPLYDILPFPVDYHPYTISHVLSQTQLLFFSALAFTLLLLSGIYPAEMRAINVDSDWIYRKLGRSIYATLDKLLNPLNAWCEAIVRSSASGVARFFGGAGANVSLFVAVNFWLLIGYRDKRLEIKKYRLYNDVLQGTLPIGIGAAVTVTFILFLYVLI</sequence>
<feature type="transmembrane region" description="Helical" evidence="8">
    <location>
        <begin position="336"/>
        <end position="356"/>
    </location>
</feature>
<feature type="transmembrane region" description="Helical" evidence="8">
    <location>
        <begin position="216"/>
        <end position="235"/>
    </location>
</feature>
<reference evidence="11" key="1">
    <citation type="submission" date="2016-10" db="EMBL/GenBank/DDBJ databases">
        <authorList>
            <person name="Varghese N."/>
            <person name="Submissions S."/>
        </authorList>
    </citation>
    <scope>NUCLEOTIDE SEQUENCE [LARGE SCALE GENOMIC DNA]</scope>
    <source>
        <strain evidence="11">DSM 3384</strain>
    </source>
</reference>
<dbReference type="RefSeq" id="WP_092231574.1">
    <property type="nucleotide sequence ID" value="NZ_FNLL01000003.1"/>
</dbReference>
<evidence type="ECO:0000256" key="6">
    <source>
        <dbReference type="ARBA" id="ARBA00023136"/>
    </source>
</evidence>
<feature type="transmembrane region" description="Helical" evidence="8">
    <location>
        <begin position="296"/>
        <end position="315"/>
    </location>
</feature>
<evidence type="ECO:0000256" key="7">
    <source>
        <dbReference type="RuleBase" id="RU000320"/>
    </source>
</evidence>
<dbReference type="Pfam" id="PF00361">
    <property type="entry name" value="Proton_antipo_M"/>
    <property type="match status" value="1"/>
</dbReference>
<dbReference type="GO" id="GO:0042773">
    <property type="term" value="P:ATP synthesis coupled electron transport"/>
    <property type="evidence" value="ECO:0007669"/>
    <property type="project" value="InterPro"/>
</dbReference>
<evidence type="ECO:0000256" key="3">
    <source>
        <dbReference type="ARBA" id="ARBA00022692"/>
    </source>
</evidence>
<keyword evidence="2" id="KW-1003">Cell membrane</keyword>
<feature type="transmembrane region" description="Helical" evidence="8">
    <location>
        <begin position="458"/>
        <end position="478"/>
    </location>
</feature>
<keyword evidence="6 8" id="KW-0472">Membrane</keyword>
<keyword evidence="4 8" id="KW-1133">Transmembrane helix</keyword>
<feature type="transmembrane region" description="Helical" evidence="8">
    <location>
        <begin position="5"/>
        <end position="22"/>
    </location>
</feature>
<feature type="transmembrane region" description="Helical" evidence="8">
    <location>
        <begin position="99"/>
        <end position="124"/>
    </location>
</feature>
<protein>
    <submittedName>
        <fullName evidence="10">Multisubunit sodium/proton antiporter, MrpD subunit (TC 2.A.63.1)</fullName>
    </submittedName>
</protein>
<dbReference type="Proteomes" id="UP000199608">
    <property type="component" value="Unassembled WGS sequence"/>
</dbReference>